<gene>
    <name evidence="2" type="ORF">FOL47_005182</name>
</gene>
<name>A0A7J6N0Y9_PERCH</name>
<evidence type="ECO:0000256" key="1">
    <source>
        <dbReference type="SAM" id="SignalP"/>
    </source>
</evidence>
<sequence length="211" mass="23736">MRFINLIPFFCIISAIADPLEDPQASFDDNDQALFLPELEEADVEEFFKLAGQVAGPLSAGLEKASNAFVDTLLESMKDVESQVDMDEVDAFLQKIFAEKPHRNLRTNDKKFKGIDYFTIPEGSAAEKFFAAQAKGRQLVDAPPVNTAFLDAVAPEEASRQFFVDANMADLDWLKHRKLEAEKKFKGIQYFTVEEGSAADKFFHVKNDLKE</sequence>
<comment type="caution">
    <text evidence="2">The sequence shown here is derived from an EMBL/GenBank/DDBJ whole genome shotgun (WGS) entry which is preliminary data.</text>
</comment>
<dbReference type="EMBL" id="JAAPAO010000029">
    <property type="protein sequence ID" value="KAF4676761.1"/>
    <property type="molecule type" value="Genomic_DNA"/>
</dbReference>
<organism evidence="2 3">
    <name type="scientific">Perkinsus chesapeaki</name>
    <name type="common">Clam parasite</name>
    <name type="synonym">Perkinsus andrewsi</name>
    <dbReference type="NCBI Taxonomy" id="330153"/>
    <lineage>
        <taxon>Eukaryota</taxon>
        <taxon>Sar</taxon>
        <taxon>Alveolata</taxon>
        <taxon>Perkinsozoa</taxon>
        <taxon>Perkinsea</taxon>
        <taxon>Perkinsida</taxon>
        <taxon>Perkinsidae</taxon>
        <taxon>Perkinsus</taxon>
    </lineage>
</organism>
<dbReference type="AlphaFoldDB" id="A0A7J6N0Y9"/>
<evidence type="ECO:0000313" key="3">
    <source>
        <dbReference type="Proteomes" id="UP000591131"/>
    </source>
</evidence>
<keyword evidence="1" id="KW-0732">Signal</keyword>
<protein>
    <submittedName>
        <fullName evidence="2">Uncharacterized protein</fullName>
    </submittedName>
</protein>
<feature type="chain" id="PRO_5029525565" evidence="1">
    <location>
        <begin position="18"/>
        <end position="211"/>
    </location>
</feature>
<feature type="signal peptide" evidence="1">
    <location>
        <begin position="1"/>
        <end position="17"/>
    </location>
</feature>
<reference evidence="2 3" key="1">
    <citation type="submission" date="2020-04" db="EMBL/GenBank/DDBJ databases">
        <title>Perkinsus chesapeaki whole genome sequence.</title>
        <authorList>
            <person name="Bogema D.R."/>
        </authorList>
    </citation>
    <scope>NUCLEOTIDE SEQUENCE [LARGE SCALE GENOMIC DNA]</scope>
    <source>
        <strain evidence="2">ATCC PRA-425</strain>
    </source>
</reference>
<keyword evidence="3" id="KW-1185">Reference proteome</keyword>
<dbReference type="Proteomes" id="UP000591131">
    <property type="component" value="Unassembled WGS sequence"/>
</dbReference>
<proteinExistence type="predicted"/>
<accession>A0A7J6N0Y9</accession>
<dbReference type="Pfam" id="PF20525">
    <property type="entry name" value="DUF6740"/>
    <property type="match status" value="2"/>
</dbReference>
<dbReference type="InterPro" id="IPR046628">
    <property type="entry name" value="DUF6740"/>
</dbReference>
<evidence type="ECO:0000313" key="2">
    <source>
        <dbReference type="EMBL" id="KAF4676761.1"/>
    </source>
</evidence>